<evidence type="ECO:0000256" key="1">
    <source>
        <dbReference type="SAM" id="Phobius"/>
    </source>
</evidence>
<accession>A0A9E8MVL3</accession>
<organism evidence="2 3">
    <name type="scientific">Lacinutrix neustonica</name>
    <dbReference type="NCBI Taxonomy" id="2980107"/>
    <lineage>
        <taxon>Bacteria</taxon>
        <taxon>Pseudomonadati</taxon>
        <taxon>Bacteroidota</taxon>
        <taxon>Flavobacteriia</taxon>
        <taxon>Flavobacteriales</taxon>
        <taxon>Flavobacteriaceae</taxon>
        <taxon>Lacinutrix</taxon>
    </lineage>
</organism>
<evidence type="ECO:0000313" key="3">
    <source>
        <dbReference type="Proteomes" id="UP001164705"/>
    </source>
</evidence>
<keyword evidence="1" id="KW-1133">Transmembrane helix</keyword>
<proteinExistence type="predicted"/>
<dbReference type="EMBL" id="CP113088">
    <property type="protein sequence ID" value="WAC01110.1"/>
    <property type="molecule type" value="Genomic_DNA"/>
</dbReference>
<feature type="transmembrane region" description="Helical" evidence="1">
    <location>
        <begin position="104"/>
        <end position="122"/>
    </location>
</feature>
<evidence type="ECO:0000313" key="2">
    <source>
        <dbReference type="EMBL" id="WAC01110.1"/>
    </source>
</evidence>
<feature type="transmembrane region" description="Helical" evidence="1">
    <location>
        <begin position="43"/>
        <end position="61"/>
    </location>
</feature>
<dbReference type="Proteomes" id="UP001164705">
    <property type="component" value="Chromosome"/>
</dbReference>
<dbReference type="RefSeq" id="WP_267675703.1">
    <property type="nucleotide sequence ID" value="NZ_CP113088.1"/>
</dbReference>
<dbReference type="AlphaFoldDB" id="A0A9E8MVL3"/>
<protein>
    <submittedName>
        <fullName evidence="2">DUF6168 family protein</fullName>
    </submittedName>
</protein>
<dbReference type="Pfam" id="PF19665">
    <property type="entry name" value="DUF6168"/>
    <property type="match status" value="1"/>
</dbReference>
<dbReference type="KEGG" id="lnu:N7U66_13155"/>
<name>A0A9E8MVL3_9FLAO</name>
<keyword evidence="1" id="KW-0812">Transmembrane</keyword>
<keyword evidence="1" id="KW-0472">Membrane</keyword>
<sequence length="127" mass="15000">MNQKLIKFLFVLIPFTLVFFTLQHFVSDLILDTKLLFYSTWKVYLFNFLASFFVYLFVLFVNKNFSDKTGFAFMACGLLKMMAAIIFLLPIIQNKELDAVNDVITFFIPYFLFLLLETIYVVKILNK</sequence>
<keyword evidence="3" id="KW-1185">Reference proteome</keyword>
<feature type="transmembrane region" description="Helical" evidence="1">
    <location>
        <begin position="73"/>
        <end position="92"/>
    </location>
</feature>
<feature type="transmembrane region" description="Helical" evidence="1">
    <location>
        <begin position="5"/>
        <end position="23"/>
    </location>
</feature>
<gene>
    <name evidence="2" type="ORF">N7U66_13155</name>
</gene>
<dbReference type="InterPro" id="IPR046166">
    <property type="entry name" value="DUF6168"/>
</dbReference>
<reference evidence="2" key="1">
    <citation type="submission" date="2022-11" db="EMBL/GenBank/DDBJ databases">
        <title>Lacinutrix neustonica HL-RS19T sp. nov., isolated from the surface microlayer sample of brackish Lake Shihwa.</title>
        <authorList>
            <person name="Choi J.Y."/>
            <person name="Hwang C.Y."/>
        </authorList>
    </citation>
    <scope>NUCLEOTIDE SEQUENCE</scope>
    <source>
        <strain evidence="2">HL-RS19</strain>
    </source>
</reference>